<dbReference type="STRING" id="269670.SAMN02982927_00623"/>
<dbReference type="Proteomes" id="UP000198752">
    <property type="component" value="Unassembled WGS sequence"/>
</dbReference>
<name>A0A1I2NY60_9BACL</name>
<protein>
    <recommendedName>
        <fullName evidence="2">UPF0178 protein SAMN02982927_00623</fullName>
    </recommendedName>
</protein>
<dbReference type="RefSeq" id="WP_245734015.1">
    <property type="nucleotide sequence ID" value="NZ_FOOY01000004.1"/>
</dbReference>
<evidence type="ECO:0000256" key="2">
    <source>
        <dbReference type="HAMAP-Rule" id="MF_00489"/>
    </source>
</evidence>
<dbReference type="InterPro" id="IPR003791">
    <property type="entry name" value="UPF0178"/>
</dbReference>
<organism evidence="3 4">
    <name type="scientific">Sporolactobacillus nakayamae</name>
    <dbReference type="NCBI Taxonomy" id="269670"/>
    <lineage>
        <taxon>Bacteria</taxon>
        <taxon>Bacillati</taxon>
        <taxon>Bacillota</taxon>
        <taxon>Bacilli</taxon>
        <taxon>Bacillales</taxon>
        <taxon>Sporolactobacillaceae</taxon>
        <taxon>Sporolactobacillus</taxon>
    </lineage>
</organism>
<evidence type="ECO:0000313" key="3">
    <source>
        <dbReference type="EMBL" id="SFG08822.1"/>
    </source>
</evidence>
<sequence length="153" mass="17349">MLKMMKKITLFVDADACPVKNEILTIAHTFDLDTVFVASYASYSANREGTWVFVDQEKEAADLYIVNHVSPNDVVVTQDIGLAGLLTKRNVFVLSIRGQLINEKNVEALLDRRYQSYHALNAGERVRGPKPFTSQNRKYFSEALIKLLCQLDH</sequence>
<dbReference type="EMBL" id="FOOY01000004">
    <property type="protein sequence ID" value="SFG08822.1"/>
    <property type="molecule type" value="Genomic_DNA"/>
</dbReference>
<gene>
    <name evidence="3" type="ORF">SAMN02982927_00623</name>
</gene>
<dbReference type="PANTHER" id="PTHR35146">
    <property type="entry name" value="UPF0178 PROTEIN YAII"/>
    <property type="match status" value="1"/>
</dbReference>
<proteinExistence type="inferred from homology"/>
<dbReference type="AlphaFoldDB" id="A0A1I2NY60"/>
<evidence type="ECO:0000313" key="4">
    <source>
        <dbReference type="Proteomes" id="UP000198752"/>
    </source>
</evidence>
<evidence type="ECO:0000256" key="1">
    <source>
        <dbReference type="ARBA" id="ARBA00008522"/>
    </source>
</evidence>
<dbReference type="Pfam" id="PF02639">
    <property type="entry name" value="DUF188"/>
    <property type="match status" value="1"/>
</dbReference>
<reference evidence="4" key="1">
    <citation type="submission" date="2016-10" db="EMBL/GenBank/DDBJ databases">
        <authorList>
            <person name="Varghese N."/>
            <person name="Submissions S."/>
        </authorList>
    </citation>
    <scope>NUCLEOTIDE SEQUENCE [LARGE SCALE GENOMIC DNA]</scope>
    <source>
        <strain evidence="4">ATCC 700379</strain>
    </source>
</reference>
<accession>A0A1I2NY60</accession>
<dbReference type="HAMAP" id="MF_00489">
    <property type="entry name" value="UPF0178"/>
    <property type="match status" value="1"/>
</dbReference>
<comment type="similarity">
    <text evidence="1 2">Belongs to the UPF0178 family.</text>
</comment>
<keyword evidence="4" id="KW-1185">Reference proteome</keyword>
<dbReference type="PANTHER" id="PTHR35146:SF1">
    <property type="entry name" value="UPF0178 PROTEIN YAII"/>
    <property type="match status" value="1"/>
</dbReference>